<accession>A0ABT2QKC2</accession>
<dbReference type="EMBL" id="JAOPKB010000018">
    <property type="protein sequence ID" value="MCU4975369.1"/>
    <property type="molecule type" value="Genomic_DNA"/>
</dbReference>
<organism evidence="2 3">
    <name type="scientific">Natronoglomus mannanivorans</name>
    <dbReference type="NCBI Taxonomy" id="2979990"/>
    <lineage>
        <taxon>Archaea</taxon>
        <taxon>Methanobacteriati</taxon>
        <taxon>Methanobacteriota</taxon>
        <taxon>Stenosarchaea group</taxon>
        <taxon>Halobacteria</taxon>
        <taxon>Halobacteriales</taxon>
        <taxon>Natrialbaceae</taxon>
        <taxon>Natronoglomus</taxon>
    </lineage>
</organism>
<dbReference type="Proteomes" id="UP001320972">
    <property type="component" value="Unassembled WGS sequence"/>
</dbReference>
<protein>
    <submittedName>
        <fullName evidence="2">Uncharacterized protein</fullName>
    </submittedName>
</protein>
<name>A0ABT2QKC2_9EURY</name>
<evidence type="ECO:0000313" key="3">
    <source>
        <dbReference type="Proteomes" id="UP001320972"/>
    </source>
</evidence>
<feature type="region of interest" description="Disordered" evidence="1">
    <location>
        <begin position="21"/>
        <end position="48"/>
    </location>
</feature>
<sequence length="48" mass="5141">MTTRANRALEPAPLEVAAIHPSSTSNDAMIEDSLTVDRAAPLSRGYSR</sequence>
<dbReference type="RefSeq" id="WP_338009107.1">
    <property type="nucleotide sequence ID" value="NZ_JAOPKB010000018.1"/>
</dbReference>
<keyword evidence="3" id="KW-1185">Reference proteome</keyword>
<proteinExistence type="predicted"/>
<reference evidence="2 3" key="1">
    <citation type="submission" date="2022-09" db="EMBL/GenBank/DDBJ databases">
        <title>Enrichment on poylsaccharides allowed isolation of novel metabolic and taxonomic groups of Haloarchaea.</title>
        <authorList>
            <person name="Sorokin D.Y."/>
            <person name="Elcheninov A.G."/>
            <person name="Khizhniak T.V."/>
            <person name="Kolganova T.V."/>
            <person name="Kublanov I.V."/>
        </authorList>
    </citation>
    <scope>NUCLEOTIDE SEQUENCE [LARGE SCALE GENOMIC DNA]</scope>
    <source>
        <strain evidence="2 3">AArc-m2/3/4</strain>
    </source>
</reference>
<comment type="caution">
    <text evidence="2">The sequence shown here is derived from an EMBL/GenBank/DDBJ whole genome shotgun (WGS) entry which is preliminary data.</text>
</comment>
<gene>
    <name evidence="2" type="ORF">OB955_21950</name>
</gene>
<evidence type="ECO:0000256" key="1">
    <source>
        <dbReference type="SAM" id="MobiDB-lite"/>
    </source>
</evidence>
<evidence type="ECO:0000313" key="2">
    <source>
        <dbReference type="EMBL" id="MCU4975369.1"/>
    </source>
</evidence>